<dbReference type="PANTHER" id="PTHR10856">
    <property type="entry name" value="CORONIN"/>
    <property type="match status" value="1"/>
</dbReference>
<dbReference type="InterPro" id="IPR015505">
    <property type="entry name" value="Coronin"/>
</dbReference>
<dbReference type="GeneID" id="25914401"/>
<dbReference type="AlphaFoldDB" id="A0A0L0F9Z5"/>
<evidence type="ECO:0000256" key="1">
    <source>
        <dbReference type="ARBA" id="ARBA00009482"/>
    </source>
</evidence>
<dbReference type="PROSITE" id="PS50294">
    <property type="entry name" value="WD_REPEATS_REGION"/>
    <property type="match status" value="1"/>
</dbReference>
<evidence type="ECO:0000313" key="5">
    <source>
        <dbReference type="Proteomes" id="UP000054560"/>
    </source>
</evidence>
<dbReference type="Proteomes" id="UP000054560">
    <property type="component" value="Unassembled WGS sequence"/>
</dbReference>
<evidence type="ECO:0000256" key="3">
    <source>
        <dbReference type="RuleBase" id="RU280818"/>
    </source>
</evidence>
<dbReference type="SUPFAM" id="SSF50978">
    <property type="entry name" value="WD40 repeat-like"/>
    <property type="match status" value="1"/>
</dbReference>
<reference evidence="4 5" key="1">
    <citation type="submission" date="2011-02" db="EMBL/GenBank/DDBJ databases">
        <title>The Genome Sequence of Sphaeroforma arctica JP610.</title>
        <authorList>
            <consortium name="The Broad Institute Genome Sequencing Platform"/>
            <person name="Russ C."/>
            <person name="Cuomo C."/>
            <person name="Young S.K."/>
            <person name="Zeng Q."/>
            <person name="Gargeya S."/>
            <person name="Alvarado L."/>
            <person name="Berlin A."/>
            <person name="Chapman S.B."/>
            <person name="Chen Z."/>
            <person name="Freedman E."/>
            <person name="Gellesch M."/>
            <person name="Goldberg J."/>
            <person name="Griggs A."/>
            <person name="Gujja S."/>
            <person name="Heilman E."/>
            <person name="Heiman D."/>
            <person name="Howarth C."/>
            <person name="Mehta T."/>
            <person name="Neiman D."/>
            <person name="Pearson M."/>
            <person name="Roberts A."/>
            <person name="Saif S."/>
            <person name="Shea T."/>
            <person name="Shenoy N."/>
            <person name="Sisk P."/>
            <person name="Stolte C."/>
            <person name="Sykes S."/>
            <person name="White J."/>
            <person name="Yandava C."/>
            <person name="Burger G."/>
            <person name="Gray M.W."/>
            <person name="Holland P.W.H."/>
            <person name="King N."/>
            <person name="Lang F.B.F."/>
            <person name="Roger A.J."/>
            <person name="Ruiz-Trillo I."/>
            <person name="Haas B."/>
            <person name="Nusbaum C."/>
            <person name="Birren B."/>
        </authorList>
    </citation>
    <scope>NUCLEOTIDE SEQUENCE [LARGE SCALE GENOMIC DNA]</scope>
    <source>
        <strain evidence="4 5">JP610</strain>
    </source>
</reference>
<dbReference type="Gene3D" id="2.130.10.10">
    <property type="entry name" value="YVTN repeat-like/Quinoprotein amine dehydrogenase"/>
    <property type="match status" value="1"/>
</dbReference>
<dbReference type="Pfam" id="PF00400">
    <property type="entry name" value="WD40"/>
    <property type="match status" value="1"/>
</dbReference>
<dbReference type="SMART" id="SM00320">
    <property type="entry name" value="WD40"/>
    <property type="match status" value="3"/>
</dbReference>
<dbReference type="RefSeq" id="XP_014147446.1">
    <property type="nucleotide sequence ID" value="XM_014291971.1"/>
</dbReference>
<dbReference type="InterPro" id="IPR036322">
    <property type="entry name" value="WD40_repeat_dom_sf"/>
</dbReference>
<gene>
    <name evidence="4" type="ORF">SARC_13897</name>
</gene>
<dbReference type="OrthoDB" id="1850764at2759"/>
<feature type="repeat" description="WD" evidence="2">
    <location>
        <begin position="11"/>
        <end position="44"/>
    </location>
</feature>
<name>A0A0L0F9Z5_9EUKA</name>
<dbReference type="eggNOG" id="KOG1445">
    <property type="taxonomic scope" value="Eukaryota"/>
</dbReference>
<sequence>CPYEAKTALHVSAHNQPINDIQFAPYQSNLLASCDGDGAVKLWQTPGTDPDSACSAWDKAEPALVIAGDGCAKEILQWHTTANHMLTAAGGDVISVYDVQGSAQKDVCTIKAGGTAENDGGDIHSLSWSYDGSLLACTDSKLGVCIYDIRVNSGNQRVMTMIPGGGKMGAQTKHKPSRVVWLGGLFDNKGLATVYLDKQRGSQLSVTDMRSGAKTLSTQSLNSSATSTPRVFYDADSDSIYLAAKNSVSVCFINGNW</sequence>
<evidence type="ECO:0000313" key="4">
    <source>
        <dbReference type="EMBL" id="KNC73544.1"/>
    </source>
</evidence>
<dbReference type="InterPro" id="IPR001680">
    <property type="entry name" value="WD40_rpt"/>
</dbReference>
<keyword evidence="3" id="KW-0677">Repeat</keyword>
<proteinExistence type="inferred from homology"/>
<dbReference type="EMBL" id="KQ245482">
    <property type="protein sequence ID" value="KNC73544.1"/>
    <property type="molecule type" value="Genomic_DNA"/>
</dbReference>
<evidence type="ECO:0000256" key="2">
    <source>
        <dbReference type="PROSITE-ProRule" id="PRU00221"/>
    </source>
</evidence>
<dbReference type="PROSITE" id="PS50082">
    <property type="entry name" value="WD_REPEATS_2"/>
    <property type="match status" value="1"/>
</dbReference>
<accession>A0A0L0F9Z5</accession>
<comment type="similarity">
    <text evidence="1 3">Belongs to the WD repeat coronin family.</text>
</comment>
<feature type="non-terminal residue" evidence="4">
    <location>
        <position position="1"/>
    </location>
</feature>
<organism evidence="4 5">
    <name type="scientific">Sphaeroforma arctica JP610</name>
    <dbReference type="NCBI Taxonomy" id="667725"/>
    <lineage>
        <taxon>Eukaryota</taxon>
        <taxon>Ichthyosporea</taxon>
        <taxon>Ichthyophonida</taxon>
        <taxon>Sphaeroforma</taxon>
    </lineage>
</organism>
<keyword evidence="2 3" id="KW-0853">WD repeat</keyword>
<dbReference type="InterPro" id="IPR015943">
    <property type="entry name" value="WD40/YVTN_repeat-like_dom_sf"/>
</dbReference>
<dbReference type="PANTHER" id="PTHR10856:SF20">
    <property type="entry name" value="CORONIN-7"/>
    <property type="match status" value="1"/>
</dbReference>
<keyword evidence="5" id="KW-1185">Reference proteome</keyword>
<protein>
    <recommendedName>
        <fullName evidence="3">Coronin</fullName>
    </recommendedName>
</protein>